<name>A0A4C1U7E8_EUMVA</name>
<dbReference type="Proteomes" id="UP000299102">
    <property type="component" value="Unassembled WGS sequence"/>
</dbReference>
<dbReference type="AlphaFoldDB" id="A0A4C1U7E8"/>
<organism evidence="1 2">
    <name type="scientific">Eumeta variegata</name>
    <name type="common">Bagworm moth</name>
    <name type="synonym">Eumeta japonica</name>
    <dbReference type="NCBI Taxonomy" id="151549"/>
    <lineage>
        <taxon>Eukaryota</taxon>
        <taxon>Metazoa</taxon>
        <taxon>Ecdysozoa</taxon>
        <taxon>Arthropoda</taxon>
        <taxon>Hexapoda</taxon>
        <taxon>Insecta</taxon>
        <taxon>Pterygota</taxon>
        <taxon>Neoptera</taxon>
        <taxon>Endopterygota</taxon>
        <taxon>Lepidoptera</taxon>
        <taxon>Glossata</taxon>
        <taxon>Ditrysia</taxon>
        <taxon>Tineoidea</taxon>
        <taxon>Psychidae</taxon>
        <taxon>Oiketicinae</taxon>
        <taxon>Eumeta</taxon>
    </lineage>
</organism>
<gene>
    <name evidence="1" type="ORF">EVAR_10700_1</name>
</gene>
<keyword evidence="2" id="KW-1185">Reference proteome</keyword>
<proteinExistence type="predicted"/>
<protein>
    <submittedName>
        <fullName evidence="1">Uncharacterized protein</fullName>
    </submittedName>
</protein>
<accession>A0A4C1U7E8</accession>
<comment type="caution">
    <text evidence="1">The sequence shown here is derived from an EMBL/GenBank/DDBJ whole genome shotgun (WGS) entry which is preliminary data.</text>
</comment>
<dbReference type="EMBL" id="BGZK01000137">
    <property type="protein sequence ID" value="GBP22190.1"/>
    <property type="molecule type" value="Genomic_DNA"/>
</dbReference>
<evidence type="ECO:0000313" key="1">
    <source>
        <dbReference type="EMBL" id="GBP22190.1"/>
    </source>
</evidence>
<reference evidence="1 2" key="1">
    <citation type="journal article" date="2019" name="Commun. Biol.">
        <title>The bagworm genome reveals a unique fibroin gene that provides high tensile strength.</title>
        <authorList>
            <person name="Kono N."/>
            <person name="Nakamura H."/>
            <person name="Ohtoshi R."/>
            <person name="Tomita M."/>
            <person name="Numata K."/>
            <person name="Arakawa K."/>
        </authorList>
    </citation>
    <scope>NUCLEOTIDE SEQUENCE [LARGE SCALE GENOMIC DNA]</scope>
</reference>
<sequence length="186" mass="20930">MPIVDSEYGQHFHGKLEKQRAKFIRSDLADQTLQISEGTIPHDPLAAYAKNLFHPVIYLAFKCYIRSTNLCRPISKPVQSIKNPGGDDKPLRIEAGTGGIHSPDTITCTRESLRISSTNDTIYEPYNRNVSMASHHRDSILRLKQIKFYRGPDAARGPVAAHVWTKVTIANEEPLTPTRREDRPAV</sequence>
<evidence type="ECO:0000313" key="2">
    <source>
        <dbReference type="Proteomes" id="UP000299102"/>
    </source>
</evidence>